<dbReference type="Gene3D" id="3.30.1490.300">
    <property type="match status" value="1"/>
</dbReference>
<keyword evidence="1" id="KW-1133">Transmembrane helix</keyword>
<evidence type="ECO:0000259" key="2">
    <source>
        <dbReference type="Pfam" id="PF13399"/>
    </source>
</evidence>
<dbReference type="Proteomes" id="UP000229370">
    <property type="component" value="Unassembled WGS sequence"/>
</dbReference>
<dbReference type="Gene3D" id="3.30.420.40">
    <property type="match status" value="2"/>
</dbReference>
<keyword evidence="1" id="KW-0472">Membrane</keyword>
<accession>A0A2M8GLS7</accession>
<dbReference type="Pfam" id="PF13399">
    <property type="entry name" value="LytR_C"/>
    <property type="match status" value="1"/>
</dbReference>
<dbReference type="EMBL" id="PFQK01000074">
    <property type="protein sequence ID" value="PJC81506.1"/>
    <property type="molecule type" value="Genomic_DNA"/>
</dbReference>
<gene>
    <name evidence="3" type="ORF">CO007_04290</name>
</gene>
<feature type="domain" description="LytR/CpsA/Psr regulator C-terminal" evidence="2">
    <location>
        <begin position="394"/>
        <end position="484"/>
    </location>
</feature>
<keyword evidence="1" id="KW-0812">Transmembrane</keyword>
<comment type="caution">
    <text evidence="3">The sequence shown here is derived from an EMBL/GenBank/DDBJ whole genome shotgun (WGS) entry which is preliminary data.</text>
</comment>
<name>A0A2M8GLS7_9BACT</name>
<evidence type="ECO:0000256" key="1">
    <source>
        <dbReference type="SAM" id="Phobius"/>
    </source>
</evidence>
<proteinExistence type="predicted"/>
<dbReference type="AlphaFoldDB" id="A0A2M8GLS7"/>
<reference evidence="4" key="1">
    <citation type="submission" date="2017-09" db="EMBL/GenBank/DDBJ databases">
        <title>Depth-based differentiation of microbial function through sediment-hosted aquifers and enrichment of novel symbionts in the deep terrestrial subsurface.</title>
        <authorList>
            <person name="Probst A.J."/>
            <person name="Ladd B."/>
            <person name="Jarett J.K."/>
            <person name="Geller-Mcgrath D.E."/>
            <person name="Sieber C.M.K."/>
            <person name="Emerson J.B."/>
            <person name="Anantharaman K."/>
            <person name="Thomas B.C."/>
            <person name="Malmstrom R."/>
            <person name="Stieglmeier M."/>
            <person name="Klingl A."/>
            <person name="Woyke T."/>
            <person name="Ryan C.M."/>
            <person name="Banfield J.F."/>
        </authorList>
    </citation>
    <scope>NUCLEOTIDE SEQUENCE [LARGE SCALE GENOMIC DNA]</scope>
</reference>
<organism evidence="3 4">
    <name type="scientific">Candidatus Roizmanbacteria bacterium CG_4_8_14_3_um_filter_36_10</name>
    <dbReference type="NCBI Taxonomy" id="1974834"/>
    <lineage>
        <taxon>Bacteria</taxon>
        <taxon>Candidatus Roizmaniibacteriota</taxon>
    </lineage>
</organism>
<protein>
    <recommendedName>
        <fullName evidence="2">LytR/CpsA/Psr regulator C-terminal domain-containing protein</fullName>
    </recommendedName>
</protein>
<dbReference type="InterPro" id="IPR027381">
    <property type="entry name" value="LytR/CpsA/Psr_C"/>
</dbReference>
<dbReference type="Gene3D" id="3.30.70.2390">
    <property type="match status" value="1"/>
</dbReference>
<sequence>MLYLFLDQNTIKVLLLKKTIMGQYELFFFDKQHQTELLKLGKVVSTDLLASAIKEAVSTSKEGLRDKIVYLILPQESFLFLRMTIPSDIAPSALQSFINDKARAEWQVNLEDFSYDYLIEKKEDQSVINLFALEKSVLAKYQEVFTLIDYKIVNVLPETLACFKLFEKTLRKDKLERILYATLNRNTFSAYLYDSKGLISADKIKVSLPKDTPIETVVKEQLAELEKKGQKLNRLIISGENSETIRQDTFTKDVGLWTNPLKKIVSGFYQDYLKQLVTTDHQSFPILKFDVCFGAFIFSVENKQFSILKKNSRFKLLTHKKISLPKISLPLKETVIFLISFVFSFFVFTFISRSKINLHSFNNLIKTKPFTRPVTPTITNIPTATPTPSFKKGDLKIKILNGSGTRGRAAELKDLFSNKGYGEILTDNADRFDYSKSILQIKKDRQQAAIWIKNDVKNVLPNLKSEVLDASQAADIVLIVGKDFAGL</sequence>
<evidence type="ECO:0000313" key="4">
    <source>
        <dbReference type="Proteomes" id="UP000229370"/>
    </source>
</evidence>
<evidence type="ECO:0000313" key="3">
    <source>
        <dbReference type="EMBL" id="PJC81506.1"/>
    </source>
</evidence>
<feature type="transmembrane region" description="Helical" evidence="1">
    <location>
        <begin position="334"/>
        <end position="351"/>
    </location>
</feature>